<sequence length="257" mass="27347">MTGVRRESVPPGPPYGGLRLGLRAGPALWVLRRIPTPRRTPFTLAFLVTLGTTTVFSRLADPELVRHLQELSSTDGHNLLRHPLRALLLSGFWVAGPVWMPYLWAFAFTVAPLERRVGPARAAGVFAAGHVLATLLSQGVVAAAVRTGRLGPDALDTLDIGVSYGVLASLGALAALLPRPGRLLVLAGAGLLVADQVVTDQDLVTGVGHPAALLLGVLFGSRLRRRPRPPRRVRGPRPAGERSRAEASRGRAVLDRA</sequence>
<dbReference type="SUPFAM" id="SSF144091">
    <property type="entry name" value="Rhomboid-like"/>
    <property type="match status" value="1"/>
</dbReference>
<gene>
    <name evidence="7" type="ORF">GCM10018781_09120</name>
</gene>
<reference evidence="7" key="1">
    <citation type="journal article" date="2014" name="Int. J. Syst. Evol. Microbiol.">
        <title>Complete genome sequence of Corynebacterium casei LMG S-19264T (=DSM 44701T), isolated from a smear-ripened cheese.</title>
        <authorList>
            <consortium name="US DOE Joint Genome Institute (JGI-PGF)"/>
            <person name="Walter F."/>
            <person name="Albersmeier A."/>
            <person name="Kalinowski J."/>
            <person name="Ruckert C."/>
        </authorList>
    </citation>
    <scope>NUCLEOTIDE SEQUENCE</scope>
    <source>
        <strain evidence="7">JCM 4646</strain>
    </source>
</reference>
<dbReference type="InterPro" id="IPR035952">
    <property type="entry name" value="Rhomboid-like_sf"/>
</dbReference>
<protein>
    <submittedName>
        <fullName evidence="7">Uncharacterized protein</fullName>
    </submittedName>
</protein>
<accession>A0A919KK92</accession>
<feature type="compositionally biased region" description="Basic and acidic residues" evidence="5">
    <location>
        <begin position="239"/>
        <end position="257"/>
    </location>
</feature>
<evidence type="ECO:0000256" key="1">
    <source>
        <dbReference type="ARBA" id="ARBA00004141"/>
    </source>
</evidence>
<dbReference type="EMBL" id="BNBO01000003">
    <property type="protein sequence ID" value="GHH61859.1"/>
    <property type="molecule type" value="Genomic_DNA"/>
</dbReference>
<comment type="caution">
    <text evidence="7">The sequence shown here is derived from an EMBL/GenBank/DDBJ whole genome shotgun (WGS) entry which is preliminary data.</text>
</comment>
<dbReference type="RefSeq" id="WP_190209455.1">
    <property type="nucleotide sequence ID" value="NZ_BNBO01000003.1"/>
</dbReference>
<feature type="transmembrane region" description="Helical" evidence="6">
    <location>
        <begin position="157"/>
        <end position="176"/>
    </location>
</feature>
<name>A0A919KK92_9ACTN</name>
<evidence type="ECO:0000313" key="7">
    <source>
        <dbReference type="EMBL" id="GHH61859.1"/>
    </source>
</evidence>
<feature type="compositionally biased region" description="Basic residues" evidence="5">
    <location>
        <begin position="226"/>
        <end position="235"/>
    </location>
</feature>
<comment type="subcellular location">
    <subcellularLocation>
        <location evidence="1">Membrane</location>
        <topology evidence="1">Multi-pass membrane protein</topology>
    </subcellularLocation>
</comment>
<feature type="transmembrane region" description="Helical" evidence="6">
    <location>
        <begin position="205"/>
        <end position="223"/>
    </location>
</feature>
<keyword evidence="3 6" id="KW-1133">Transmembrane helix</keyword>
<evidence type="ECO:0000256" key="5">
    <source>
        <dbReference type="SAM" id="MobiDB-lite"/>
    </source>
</evidence>
<evidence type="ECO:0000256" key="3">
    <source>
        <dbReference type="ARBA" id="ARBA00022989"/>
    </source>
</evidence>
<proteinExistence type="predicted"/>
<keyword evidence="2 6" id="KW-0812">Transmembrane</keyword>
<dbReference type="InterPro" id="IPR046862">
    <property type="entry name" value="Rhomboid_2"/>
</dbReference>
<reference evidence="7" key="2">
    <citation type="submission" date="2020-09" db="EMBL/GenBank/DDBJ databases">
        <authorList>
            <person name="Sun Q."/>
            <person name="Ohkuma M."/>
        </authorList>
    </citation>
    <scope>NUCLEOTIDE SEQUENCE</scope>
    <source>
        <strain evidence="7">JCM 4646</strain>
    </source>
</reference>
<keyword evidence="8" id="KW-1185">Reference proteome</keyword>
<feature type="transmembrane region" description="Helical" evidence="6">
    <location>
        <begin position="123"/>
        <end position="145"/>
    </location>
</feature>
<dbReference type="GO" id="GO:0016020">
    <property type="term" value="C:membrane"/>
    <property type="evidence" value="ECO:0007669"/>
    <property type="project" value="UniProtKB-SubCell"/>
</dbReference>
<dbReference type="AlphaFoldDB" id="A0A919KK92"/>
<evidence type="ECO:0000256" key="2">
    <source>
        <dbReference type="ARBA" id="ARBA00022692"/>
    </source>
</evidence>
<dbReference type="Pfam" id="PF20401">
    <property type="entry name" value="Rhomboid_2"/>
    <property type="match status" value="1"/>
</dbReference>
<evidence type="ECO:0000256" key="4">
    <source>
        <dbReference type="ARBA" id="ARBA00023136"/>
    </source>
</evidence>
<evidence type="ECO:0000256" key="6">
    <source>
        <dbReference type="SAM" id="Phobius"/>
    </source>
</evidence>
<keyword evidence="4 6" id="KW-0472">Membrane</keyword>
<dbReference type="GeneID" id="95351425"/>
<evidence type="ECO:0000313" key="8">
    <source>
        <dbReference type="Proteomes" id="UP000617734"/>
    </source>
</evidence>
<dbReference type="Proteomes" id="UP000617734">
    <property type="component" value="Unassembled WGS sequence"/>
</dbReference>
<feature type="transmembrane region" description="Helical" evidence="6">
    <location>
        <begin position="86"/>
        <end position="111"/>
    </location>
</feature>
<organism evidence="7 8">
    <name type="scientific">Kitasatospora indigofera</name>
    <dbReference type="NCBI Taxonomy" id="67307"/>
    <lineage>
        <taxon>Bacteria</taxon>
        <taxon>Bacillati</taxon>
        <taxon>Actinomycetota</taxon>
        <taxon>Actinomycetes</taxon>
        <taxon>Kitasatosporales</taxon>
        <taxon>Streptomycetaceae</taxon>
        <taxon>Kitasatospora</taxon>
    </lineage>
</organism>
<feature type="region of interest" description="Disordered" evidence="5">
    <location>
        <begin position="226"/>
        <end position="257"/>
    </location>
</feature>